<dbReference type="SUPFAM" id="SSF55874">
    <property type="entry name" value="ATPase domain of HSP90 chaperone/DNA topoisomerase II/histidine kinase"/>
    <property type="match status" value="1"/>
</dbReference>
<dbReference type="InterPro" id="IPR003898">
    <property type="entry name" value="Borpert_toxA"/>
</dbReference>
<dbReference type="Pfam" id="PF02917">
    <property type="entry name" value="Pertussis_S1"/>
    <property type="match status" value="1"/>
</dbReference>
<keyword evidence="2" id="KW-0732">Signal</keyword>
<protein>
    <recommendedName>
        <fullName evidence="3">Histidine kinase/HSP90-like ATPase domain-containing protein</fullName>
    </recommendedName>
</protein>
<dbReference type="SUPFAM" id="SSF56399">
    <property type="entry name" value="ADP-ribosylation"/>
    <property type="match status" value="1"/>
</dbReference>
<keyword evidence="5" id="KW-1185">Reference proteome</keyword>
<dbReference type="PANTHER" id="PTHR35526:SF3">
    <property type="entry name" value="ANTI-SIGMA-F FACTOR RSBW"/>
    <property type="match status" value="1"/>
</dbReference>
<dbReference type="InterPro" id="IPR050267">
    <property type="entry name" value="Anti-sigma-factor_SerPK"/>
</dbReference>
<dbReference type="InterPro" id="IPR036890">
    <property type="entry name" value="HATPase_C_sf"/>
</dbReference>
<comment type="caution">
    <text evidence="4">The sequence shown here is derived from an EMBL/GenBank/DDBJ whole genome shotgun (WGS) entry which is preliminary data.</text>
</comment>
<proteinExistence type="predicted"/>
<feature type="chain" id="PRO_5047083965" description="Histidine kinase/HSP90-like ATPase domain-containing protein" evidence="2">
    <location>
        <begin position="20"/>
        <end position="228"/>
    </location>
</feature>
<sequence>MVTLLATGALVTTTGSASAQDEPANGFSQGRLPGVLYRGDSRSPNDIFANGFTTWNTNYDLQAHVHGSDSGYISTSGSQAVGTAPNFALGEHSARHLRRILRLYLAAWQMDDLYDSAALALTELVANVVRHCRPDRRAAVLILRLPEGQGLRVEVTDASPCPPLSTAVDGLSELSEGGRGVGIVEAVTDRWGWVPLTDRPGKTVWFECDAKAEAQREVNGERRERNGC</sequence>
<dbReference type="RefSeq" id="WP_345015277.1">
    <property type="nucleotide sequence ID" value="NZ_BAAAZY010000011.1"/>
</dbReference>
<keyword evidence="1" id="KW-0723">Serine/threonine-protein kinase</keyword>
<dbReference type="InterPro" id="IPR003594">
    <property type="entry name" value="HATPase_dom"/>
</dbReference>
<dbReference type="PANTHER" id="PTHR35526">
    <property type="entry name" value="ANTI-SIGMA-F FACTOR RSBW-RELATED"/>
    <property type="match status" value="1"/>
</dbReference>
<feature type="domain" description="Histidine kinase/HSP90-like ATPase" evidence="3">
    <location>
        <begin position="94"/>
        <end position="193"/>
    </location>
</feature>
<accession>A0ABP7VDM1</accession>
<evidence type="ECO:0000256" key="1">
    <source>
        <dbReference type="ARBA" id="ARBA00022527"/>
    </source>
</evidence>
<dbReference type="Gene3D" id="3.30.565.10">
    <property type="entry name" value="Histidine kinase-like ATPase, C-terminal domain"/>
    <property type="match status" value="1"/>
</dbReference>
<gene>
    <name evidence="4" type="ORF">GCM10022233_44610</name>
</gene>
<keyword evidence="1" id="KW-0808">Transferase</keyword>
<name>A0ABP7VDM1_9ACTN</name>
<evidence type="ECO:0000313" key="4">
    <source>
        <dbReference type="EMBL" id="GAA4065124.1"/>
    </source>
</evidence>
<dbReference type="Pfam" id="PF13581">
    <property type="entry name" value="HATPase_c_2"/>
    <property type="match status" value="1"/>
</dbReference>
<evidence type="ECO:0000256" key="2">
    <source>
        <dbReference type="SAM" id="SignalP"/>
    </source>
</evidence>
<reference evidence="5" key="1">
    <citation type="journal article" date="2019" name="Int. J. Syst. Evol. Microbiol.">
        <title>The Global Catalogue of Microorganisms (GCM) 10K type strain sequencing project: providing services to taxonomists for standard genome sequencing and annotation.</title>
        <authorList>
            <consortium name="The Broad Institute Genomics Platform"/>
            <consortium name="The Broad Institute Genome Sequencing Center for Infectious Disease"/>
            <person name="Wu L."/>
            <person name="Ma J."/>
        </authorList>
    </citation>
    <scope>NUCLEOTIDE SEQUENCE [LARGE SCALE GENOMIC DNA]</scope>
    <source>
        <strain evidence="5">JCM 16925</strain>
    </source>
</reference>
<dbReference type="EMBL" id="BAAAZY010000011">
    <property type="protein sequence ID" value="GAA4065124.1"/>
    <property type="molecule type" value="Genomic_DNA"/>
</dbReference>
<keyword evidence="1" id="KW-0418">Kinase</keyword>
<feature type="signal peptide" evidence="2">
    <location>
        <begin position="1"/>
        <end position="19"/>
    </location>
</feature>
<dbReference type="Proteomes" id="UP001499984">
    <property type="component" value="Unassembled WGS sequence"/>
</dbReference>
<dbReference type="CDD" id="cd16936">
    <property type="entry name" value="HATPase_RsbW-like"/>
    <property type="match status" value="1"/>
</dbReference>
<organism evidence="4 5">
    <name type="scientific">Streptomyces shaanxiensis</name>
    <dbReference type="NCBI Taxonomy" id="653357"/>
    <lineage>
        <taxon>Bacteria</taxon>
        <taxon>Bacillati</taxon>
        <taxon>Actinomycetota</taxon>
        <taxon>Actinomycetes</taxon>
        <taxon>Kitasatosporales</taxon>
        <taxon>Streptomycetaceae</taxon>
        <taxon>Streptomyces</taxon>
    </lineage>
</organism>
<evidence type="ECO:0000313" key="5">
    <source>
        <dbReference type="Proteomes" id="UP001499984"/>
    </source>
</evidence>
<evidence type="ECO:0000259" key="3">
    <source>
        <dbReference type="Pfam" id="PF13581"/>
    </source>
</evidence>